<dbReference type="PANTHER" id="PTHR43845:SF1">
    <property type="entry name" value="BLR5969 PROTEIN"/>
    <property type="match status" value="1"/>
</dbReference>
<dbReference type="InterPro" id="IPR000873">
    <property type="entry name" value="AMP-dep_synth/lig_dom"/>
</dbReference>
<dbReference type="InterPro" id="IPR042099">
    <property type="entry name" value="ANL_N_sf"/>
</dbReference>
<dbReference type="PANTHER" id="PTHR43845">
    <property type="entry name" value="BLR5969 PROTEIN"/>
    <property type="match status" value="1"/>
</dbReference>
<evidence type="ECO:0000313" key="3">
    <source>
        <dbReference type="EMBL" id="NHZ64118.1"/>
    </source>
</evidence>
<dbReference type="SUPFAM" id="SSF56801">
    <property type="entry name" value="Acetyl-CoA synthetase-like"/>
    <property type="match status" value="1"/>
</dbReference>
<proteinExistence type="predicted"/>
<sequence>MRDLYNGAQSPQQLLAALLEPQAPSERLARLNASVAHAAAASPFYRRWPTLRALDSLEDLASFGFTRKEDLRAEYPYGLLAVAPENLTRYAESTGTTGGVNAGFVTARDWKTNNFCVALAWAGLLVREDIVAVAVPYELSYVGADIDRVAELLGVSVLAVGTNNKLCPWTRLLGLLRSHKVTTLVCAPIRALRLAAMAAEQGIDLRRDLAVRRIVCMGEALSPARKACIERLWGASVHNHYGMTEAMSVALPCPQGQLHLAEQRFVFEVIDPDSAAVLAPGSTGELVLTTLAQEAMPLVRYRSGDLVKTDTSPCACGNPHTRIVHLGRVQDLIGAPARRFHISELDDILLAEPGIEPIYSVQGDTSHVAIHLIPAGGGHWHETRARLTAALERYCAIPVELVPIDRQEWYQRIDNRSKPGTVPAPASPLSTKETMQ</sequence>
<dbReference type="Gene3D" id="3.40.50.12780">
    <property type="entry name" value="N-terminal domain of ligase-like"/>
    <property type="match status" value="1"/>
</dbReference>
<name>A0ABX0MMY2_9BURK</name>
<dbReference type="RefSeq" id="WP_167238175.1">
    <property type="nucleotide sequence ID" value="NZ_WHJF01000046.1"/>
</dbReference>
<keyword evidence="4" id="KW-1185">Reference proteome</keyword>
<feature type="domain" description="AMP-dependent synthetase/ligase" evidence="2">
    <location>
        <begin position="169"/>
        <end position="288"/>
    </location>
</feature>
<accession>A0ABX0MMY2</accession>
<comment type="caution">
    <text evidence="3">The sequence shown here is derived from an EMBL/GenBank/DDBJ whole genome shotgun (WGS) entry which is preliminary data.</text>
</comment>
<dbReference type="EMBL" id="WHJF01000046">
    <property type="protein sequence ID" value="NHZ64118.1"/>
    <property type="molecule type" value="Genomic_DNA"/>
</dbReference>
<evidence type="ECO:0000256" key="1">
    <source>
        <dbReference type="SAM" id="MobiDB-lite"/>
    </source>
</evidence>
<dbReference type="Pfam" id="PF00501">
    <property type="entry name" value="AMP-binding"/>
    <property type="match status" value="1"/>
</dbReference>
<evidence type="ECO:0000259" key="2">
    <source>
        <dbReference type="Pfam" id="PF00501"/>
    </source>
</evidence>
<evidence type="ECO:0000313" key="4">
    <source>
        <dbReference type="Proteomes" id="UP000610594"/>
    </source>
</evidence>
<dbReference type="Proteomes" id="UP000610594">
    <property type="component" value="Unassembled WGS sequence"/>
</dbReference>
<reference evidence="3 4" key="1">
    <citation type="submission" date="2019-10" db="EMBL/GenBank/DDBJ databases">
        <title>Taxonomy of Antarctic Massilia spp.: description of Massilia rubra sp. nov., Massilia aquatica sp. nov., Massilia mucilaginosa sp. nov., Massilia frigida sp. nov. isolated from streams, lakes and regoliths.</title>
        <authorList>
            <person name="Holochova P."/>
            <person name="Sedlacek I."/>
            <person name="Kralova S."/>
            <person name="Maslanova I."/>
            <person name="Busse H.-J."/>
            <person name="Stankova E."/>
            <person name="Vrbovska V."/>
            <person name="Kovarovic V."/>
            <person name="Bartak M."/>
            <person name="Svec P."/>
            <person name="Pantucek R."/>
        </authorList>
    </citation>
    <scope>NUCLEOTIDE SEQUENCE [LARGE SCALE GENOMIC DNA]</scope>
    <source>
        <strain evidence="3 4">CCM 8694</strain>
    </source>
</reference>
<protein>
    <submittedName>
        <fullName evidence="3">AMP-binding protein</fullName>
    </submittedName>
</protein>
<organism evidence="3 4">
    <name type="scientific">Massilia genomosp. 1</name>
    <dbReference type="NCBI Taxonomy" id="2609280"/>
    <lineage>
        <taxon>Bacteria</taxon>
        <taxon>Pseudomonadati</taxon>
        <taxon>Pseudomonadota</taxon>
        <taxon>Betaproteobacteria</taxon>
        <taxon>Burkholderiales</taxon>
        <taxon>Oxalobacteraceae</taxon>
        <taxon>Telluria group</taxon>
        <taxon>Massilia</taxon>
    </lineage>
</organism>
<feature type="region of interest" description="Disordered" evidence="1">
    <location>
        <begin position="415"/>
        <end position="436"/>
    </location>
</feature>
<gene>
    <name evidence="3" type="ORF">F1735_17710</name>
</gene>